<dbReference type="Gene3D" id="1.25.40.20">
    <property type="entry name" value="Ankyrin repeat-containing domain"/>
    <property type="match status" value="2"/>
</dbReference>
<evidence type="ECO:0000313" key="4">
    <source>
        <dbReference type="EMBL" id="KAJ3035952.1"/>
    </source>
</evidence>
<dbReference type="PROSITE" id="PS50088">
    <property type="entry name" value="ANK_REPEAT"/>
    <property type="match status" value="2"/>
</dbReference>
<comment type="caution">
    <text evidence="4">The sequence shown here is derived from an EMBL/GenBank/DDBJ whole genome shotgun (WGS) entry which is preliminary data.</text>
</comment>
<dbReference type="Pfam" id="PF12796">
    <property type="entry name" value="Ank_2"/>
    <property type="match status" value="1"/>
</dbReference>
<name>A0AAD5S204_9FUNG</name>
<evidence type="ECO:0000256" key="2">
    <source>
        <dbReference type="ARBA" id="ARBA00023043"/>
    </source>
</evidence>
<dbReference type="PANTHER" id="PTHR24188:SF29">
    <property type="entry name" value="GH09064P"/>
    <property type="match status" value="1"/>
</dbReference>
<evidence type="ECO:0000256" key="3">
    <source>
        <dbReference type="PROSITE-ProRule" id="PRU00023"/>
    </source>
</evidence>
<dbReference type="EMBL" id="JADGJD010001987">
    <property type="protein sequence ID" value="KAJ3035952.1"/>
    <property type="molecule type" value="Genomic_DNA"/>
</dbReference>
<dbReference type="InterPro" id="IPR036770">
    <property type="entry name" value="Ankyrin_rpt-contain_sf"/>
</dbReference>
<evidence type="ECO:0000256" key="1">
    <source>
        <dbReference type="ARBA" id="ARBA00022737"/>
    </source>
</evidence>
<feature type="repeat" description="ANK" evidence="3">
    <location>
        <begin position="452"/>
        <end position="484"/>
    </location>
</feature>
<dbReference type="Proteomes" id="UP001212841">
    <property type="component" value="Unassembled WGS sequence"/>
</dbReference>
<keyword evidence="1" id="KW-0677">Repeat</keyword>
<keyword evidence="5" id="KW-1185">Reference proteome</keyword>
<evidence type="ECO:0000313" key="5">
    <source>
        <dbReference type="Proteomes" id="UP001212841"/>
    </source>
</evidence>
<dbReference type="PANTHER" id="PTHR24188">
    <property type="entry name" value="ANKYRIN REPEAT PROTEIN"/>
    <property type="match status" value="1"/>
</dbReference>
<feature type="repeat" description="ANK" evidence="3">
    <location>
        <begin position="494"/>
        <end position="523"/>
    </location>
</feature>
<keyword evidence="2 3" id="KW-0040">ANK repeat</keyword>
<dbReference type="SMART" id="SM00248">
    <property type="entry name" value="ANK"/>
    <property type="match status" value="4"/>
</dbReference>
<evidence type="ECO:0008006" key="6">
    <source>
        <dbReference type="Google" id="ProtNLM"/>
    </source>
</evidence>
<dbReference type="SUPFAM" id="SSF48403">
    <property type="entry name" value="Ankyrin repeat"/>
    <property type="match status" value="1"/>
</dbReference>
<accession>A0AAD5S204</accession>
<gene>
    <name evidence="4" type="ORF">HK097_003969</name>
</gene>
<organism evidence="4 5">
    <name type="scientific">Rhizophlyctis rosea</name>
    <dbReference type="NCBI Taxonomy" id="64517"/>
    <lineage>
        <taxon>Eukaryota</taxon>
        <taxon>Fungi</taxon>
        <taxon>Fungi incertae sedis</taxon>
        <taxon>Chytridiomycota</taxon>
        <taxon>Chytridiomycota incertae sedis</taxon>
        <taxon>Chytridiomycetes</taxon>
        <taxon>Rhizophlyctidales</taxon>
        <taxon>Rhizophlyctidaceae</taxon>
        <taxon>Rhizophlyctis</taxon>
    </lineage>
</organism>
<dbReference type="PROSITE" id="PS50297">
    <property type="entry name" value="ANK_REP_REGION"/>
    <property type="match status" value="2"/>
</dbReference>
<proteinExistence type="predicted"/>
<feature type="non-terminal residue" evidence="4">
    <location>
        <position position="660"/>
    </location>
</feature>
<dbReference type="AlphaFoldDB" id="A0AAD5S204"/>
<sequence length="660" mass="74225">MKKLRHILARPDRDLRKLPRIPFELLRLIARNSHPRNAPHLRQSNPRGGNVIKDQAVAVSAVNFGILSLEKDNSAFNPYQMLPDRTIIRQPLESDTCKCCTTELDDDVRPICLCCFVTGFPELEFPRHHPKLALCIRVMLRYHWSFTSCRGNALDPIDYLCTIGNPTAASFLLSQQTYTFQPNIWAIHDSLEKLAEEAKSDDMKEDRLKTIKQIYSVLSEIPSPIQQQHQILSYASTQNTESHDTFIHQCALLNLKEHQYTWQSPYLIHAVRQHLPDVLAMLLTVPGEKADMRSQEALELACEIGDMEMVKMLFDSDRPWMVGCDAGGDALRKGNVELFEWLVRKEALDCRCFADLAELDEFDRLVQIEALPEAGRMDVEQIFARAVAFGRVEFLIRFCEQFEVDLFEHANGFGKDAAFWKYETPLLVVAISFGHVEMVGFLIHSGADLNAAGGAAIRMAAMEGKIELVRILIDAGCDVDAVKACKRKENYCPSALEEAVVNGHVEVVKVLLEKGADVNKNGGTIFKRAVGIIPSVSPLTTNDDGSPDTTKPKRPNPAILRILLTHPTANPYHIHSAFHSLIRHILTNTPTLTKTQNPDRKRLKFLRRTTHLLSLFITTNKMLSAGLVESDKKAVDKYGRTWLGNAGDGADRKFVVLEEG</sequence>
<reference evidence="4" key="1">
    <citation type="submission" date="2020-05" db="EMBL/GenBank/DDBJ databases">
        <title>Phylogenomic resolution of chytrid fungi.</title>
        <authorList>
            <person name="Stajich J.E."/>
            <person name="Amses K."/>
            <person name="Simmons R."/>
            <person name="Seto K."/>
            <person name="Myers J."/>
            <person name="Bonds A."/>
            <person name="Quandt C.A."/>
            <person name="Barry K."/>
            <person name="Liu P."/>
            <person name="Grigoriev I."/>
            <person name="Longcore J.E."/>
            <person name="James T.Y."/>
        </authorList>
    </citation>
    <scope>NUCLEOTIDE SEQUENCE</scope>
    <source>
        <strain evidence="4">JEL0318</strain>
    </source>
</reference>
<protein>
    <recommendedName>
        <fullName evidence="6">Ankyrin</fullName>
    </recommendedName>
</protein>
<dbReference type="InterPro" id="IPR002110">
    <property type="entry name" value="Ankyrin_rpt"/>
</dbReference>